<dbReference type="Proteomes" id="UP000187465">
    <property type="component" value="Unassembled WGS sequence"/>
</dbReference>
<gene>
    <name evidence="3" type="ORF">BJP51_12435</name>
</gene>
<feature type="transmembrane region" description="Helical" evidence="1">
    <location>
        <begin position="590"/>
        <end position="618"/>
    </location>
</feature>
<protein>
    <recommendedName>
        <fullName evidence="2">Beta-lactamase-related domain-containing protein</fullName>
    </recommendedName>
</protein>
<dbReference type="PANTHER" id="PTHR46825">
    <property type="entry name" value="D-ALANYL-D-ALANINE-CARBOXYPEPTIDASE/ENDOPEPTIDASE AMPH"/>
    <property type="match status" value="1"/>
</dbReference>
<evidence type="ECO:0000313" key="3">
    <source>
        <dbReference type="EMBL" id="OMD33166.1"/>
    </source>
</evidence>
<reference evidence="3 4" key="1">
    <citation type="submission" date="2016-10" db="EMBL/GenBank/DDBJ databases">
        <title>Paenibacillus species isolates.</title>
        <authorList>
            <person name="Beno S.M."/>
        </authorList>
    </citation>
    <scope>NUCLEOTIDE SEQUENCE [LARGE SCALE GENOMIC DNA]</scope>
    <source>
        <strain evidence="3 4">FSL H7-0604</strain>
    </source>
</reference>
<dbReference type="InterPro" id="IPR001466">
    <property type="entry name" value="Beta-lactam-related"/>
</dbReference>
<feature type="transmembrane region" description="Helical" evidence="1">
    <location>
        <begin position="520"/>
        <end position="543"/>
    </location>
</feature>
<dbReference type="InterPro" id="IPR012338">
    <property type="entry name" value="Beta-lactam/transpept-like"/>
</dbReference>
<dbReference type="PANTHER" id="PTHR46825:SF9">
    <property type="entry name" value="BETA-LACTAMASE-RELATED DOMAIN-CONTAINING PROTEIN"/>
    <property type="match status" value="1"/>
</dbReference>
<proteinExistence type="predicted"/>
<evidence type="ECO:0000256" key="1">
    <source>
        <dbReference type="SAM" id="Phobius"/>
    </source>
</evidence>
<dbReference type="EMBL" id="MKQP01000014">
    <property type="protein sequence ID" value="OMD33166.1"/>
    <property type="molecule type" value="Genomic_DNA"/>
</dbReference>
<feature type="transmembrane region" description="Helical" evidence="1">
    <location>
        <begin position="555"/>
        <end position="578"/>
    </location>
</feature>
<keyword evidence="1" id="KW-1133">Transmembrane helix</keyword>
<accession>A0A1R0XDP4</accession>
<dbReference type="RefSeq" id="WP_036689610.1">
    <property type="nucleotide sequence ID" value="NZ_MKQP01000014.1"/>
</dbReference>
<keyword evidence="1" id="KW-0812">Transmembrane</keyword>
<dbReference type="Pfam" id="PF00144">
    <property type="entry name" value="Beta-lactamase"/>
    <property type="match status" value="1"/>
</dbReference>
<dbReference type="Gene3D" id="3.40.710.10">
    <property type="entry name" value="DD-peptidase/beta-lactamase superfamily"/>
    <property type="match status" value="1"/>
</dbReference>
<dbReference type="AlphaFoldDB" id="A0A1R0XDP4"/>
<evidence type="ECO:0000259" key="2">
    <source>
        <dbReference type="Pfam" id="PF00144"/>
    </source>
</evidence>
<sequence>MLTPMKKRLIAGLTLLAVISAGLGASLVFPGKQASAETQKGQNGLRVAQIEASANLDDTAGLTSFVDGIMEKDMNRLQIPGAVISIVKDGKIILAKGYGSSNLEEAASVDPTTSMFRIASTTKLFTWTAVMQLVEQGKIDLDTDINTYLKSVKIPATYPEPITMRHLMTHTAGFEEGGVGYQITTDPAKLPGSISETLNKHMPARVRPPGEMSSYSNFGATLAGLIVEEVSGVPYNDYIQKYIFDPLDMKYSTVVEPLPESFIPNQVVGYTSENGSFIPGTPTFEGGFRPAGSGTVSAVDMAHFMIAHLQNGKYGDQQILRTETAELMHSTAYQFDKRLPGVDLGFSEKRINGLRLITHGGSDPMFNTEFYLVPAKHIGIFVSYNGGQGGDSAACLVHAFFERYYPDPEAKQPEFSTSAESVQKYAGTYQFTRRNHSDIDKFFNFFAQLNVKVEENKLSLGSGSEQQLYREIGPNLFQLEGGTEQIGFRTDESGKVTHMLLGMAPEMPLERTPLLNQNKFWLIVLGGSGLIFITALLGLIFSRRKIKAMTPPEKWAIRLSAGTAGWALLSFFTIFMVVMSMDTMQKFSGISLLLSLSLVMPILLVGLTLALLISAILVWKNKYWTAFKHVHYTLVALSAVVMTLFFYYWNLLGWQFG</sequence>
<name>A0A1R0XDP4_9BACL</name>
<dbReference type="InterPro" id="IPR050491">
    <property type="entry name" value="AmpC-like"/>
</dbReference>
<feature type="domain" description="Beta-lactamase-related" evidence="2">
    <location>
        <begin position="67"/>
        <end position="391"/>
    </location>
</feature>
<dbReference type="SUPFAM" id="SSF56601">
    <property type="entry name" value="beta-lactamase/transpeptidase-like"/>
    <property type="match status" value="1"/>
</dbReference>
<comment type="caution">
    <text evidence="3">The sequence shown here is derived from an EMBL/GenBank/DDBJ whole genome shotgun (WGS) entry which is preliminary data.</text>
</comment>
<feature type="transmembrane region" description="Helical" evidence="1">
    <location>
        <begin position="630"/>
        <end position="649"/>
    </location>
</feature>
<evidence type="ECO:0000313" key="4">
    <source>
        <dbReference type="Proteomes" id="UP000187465"/>
    </source>
</evidence>
<organism evidence="3 4">
    <name type="scientific">Paenibacillus odorifer</name>
    <dbReference type="NCBI Taxonomy" id="189426"/>
    <lineage>
        <taxon>Bacteria</taxon>
        <taxon>Bacillati</taxon>
        <taxon>Bacillota</taxon>
        <taxon>Bacilli</taxon>
        <taxon>Bacillales</taxon>
        <taxon>Paenibacillaceae</taxon>
        <taxon>Paenibacillus</taxon>
    </lineage>
</organism>
<keyword evidence="1" id="KW-0472">Membrane</keyword>